<evidence type="ECO:0000256" key="1">
    <source>
        <dbReference type="SAM" id="MobiDB-lite"/>
    </source>
</evidence>
<sequence length="134" mass="14773">MAIRNYIDFDLDELPDIFDFDFEDGTLQLTLDYNEEGDFYTLSMADDDENVVLKPQKLCLGVPIGIHKDGTDLPHDILVPMDESGLATSCDASNFGQTVFLYIDDLADGDDGLSDELDTDTDISDTDTSDEAMG</sequence>
<protein>
    <recommendedName>
        <fullName evidence="2">Cyanophage baseplate Pam3 plug gp18 domain-containing protein</fullName>
    </recommendedName>
</protein>
<dbReference type="EMBL" id="UYIG01000057">
    <property type="protein sequence ID" value="VDG27804.1"/>
    <property type="molecule type" value="Genomic_DNA"/>
</dbReference>
<gene>
    <name evidence="3" type="ORF">MUDAN_MDHGFNIF_02627</name>
</gene>
<dbReference type="InterPro" id="IPR054252">
    <property type="entry name" value="Pam3_gp18"/>
</dbReference>
<dbReference type="RefSeq" id="WP_130851518.1">
    <property type="nucleotide sequence ID" value="NZ_UYIG01000057.1"/>
</dbReference>
<dbReference type="OrthoDB" id="1697005at2"/>
<dbReference type="Proteomes" id="UP000289996">
    <property type="component" value="Unassembled WGS sequence"/>
</dbReference>
<organism evidence="3 4">
    <name type="scientific">Lactiplantibacillus mudanjiangensis</name>
    <dbReference type="NCBI Taxonomy" id="1296538"/>
    <lineage>
        <taxon>Bacteria</taxon>
        <taxon>Bacillati</taxon>
        <taxon>Bacillota</taxon>
        <taxon>Bacilli</taxon>
        <taxon>Lactobacillales</taxon>
        <taxon>Lactobacillaceae</taxon>
        <taxon>Lactiplantibacillus</taxon>
    </lineage>
</organism>
<name>A0A660E064_9LACO</name>
<feature type="region of interest" description="Disordered" evidence="1">
    <location>
        <begin position="113"/>
        <end position="134"/>
    </location>
</feature>
<feature type="domain" description="Cyanophage baseplate Pam3 plug gp18" evidence="2">
    <location>
        <begin position="5"/>
        <end position="105"/>
    </location>
</feature>
<evidence type="ECO:0000313" key="4">
    <source>
        <dbReference type="Proteomes" id="UP000289996"/>
    </source>
</evidence>
<proteinExistence type="predicted"/>
<dbReference type="AlphaFoldDB" id="A0A660E064"/>
<dbReference type="Pfam" id="PF22479">
    <property type="entry name" value="Pam3_gp18"/>
    <property type="match status" value="1"/>
</dbReference>
<evidence type="ECO:0000313" key="3">
    <source>
        <dbReference type="EMBL" id="VDG27804.1"/>
    </source>
</evidence>
<reference evidence="3 4" key="1">
    <citation type="submission" date="2018-11" db="EMBL/GenBank/DDBJ databases">
        <authorList>
            <person name="Wuyts S."/>
        </authorList>
    </citation>
    <scope>NUCLEOTIDE SEQUENCE [LARGE SCALE GENOMIC DNA]</scope>
    <source>
        <strain evidence="3">Lactobacillus mudanjiangensis AMBF249</strain>
    </source>
</reference>
<evidence type="ECO:0000259" key="2">
    <source>
        <dbReference type="Pfam" id="PF22479"/>
    </source>
</evidence>
<accession>A0A660E064</accession>
<keyword evidence="4" id="KW-1185">Reference proteome</keyword>